<reference evidence="2" key="1">
    <citation type="journal article" date="2020" name="Nature">
        <title>Giant virus diversity and host interactions through global metagenomics.</title>
        <authorList>
            <person name="Schulz F."/>
            <person name="Roux S."/>
            <person name="Paez-Espino D."/>
            <person name="Jungbluth S."/>
            <person name="Walsh D.A."/>
            <person name="Denef V.J."/>
            <person name="McMahon K.D."/>
            <person name="Konstantinidis K.T."/>
            <person name="Eloe-Fadrosh E.A."/>
            <person name="Kyrpides N.C."/>
            <person name="Woyke T."/>
        </authorList>
    </citation>
    <scope>NUCLEOTIDE SEQUENCE</scope>
    <source>
        <strain evidence="2">GVMAG-M-3300009161-30</strain>
    </source>
</reference>
<dbReference type="AlphaFoldDB" id="A0A6C0EUQ7"/>
<keyword evidence="1" id="KW-0812">Transmembrane</keyword>
<proteinExistence type="predicted"/>
<evidence type="ECO:0000256" key="1">
    <source>
        <dbReference type="SAM" id="Phobius"/>
    </source>
</evidence>
<organism evidence="2">
    <name type="scientific">viral metagenome</name>
    <dbReference type="NCBI Taxonomy" id="1070528"/>
    <lineage>
        <taxon>unclassified sequences</taxon>
        <taxon>metagenomes</taxon>
        <taxon>organismal metagenomes</taxon>
    </lineage>
</organism>
<name>A0A6C0EUQ7_9ZZZZ</name>
<keyword evidence="1" id="KW-1133">Transmembrane helix</keyword>
<feature type="transmembrane region" description="Helical" evidence="1">
    <location>
        <begin position="182"/>
        <end position="202"/>
    </location>
</feature>
<accession>A0A6C0EUQ7</accession>
<dbReference type="EMBL" id="MN738947">
    <property type="protein sequence ID" value="QHT32748.1"/>
    <property type="molecule type" value="Genomic_DNA"/>
</dbReference>
<evidence type="ECO:0000313" key="2">
    <source>
        <dbReference type="EMBL" id="QHT32748.1"/>
    </source>
</evidence>
<keyword evidence="1" id="KW-0472">Membrane</keyword>
<feature type="transmembrane region" description="Helical" evidence="1">
    <location>
        <begin position="208"/>
        <end position="229"/>
    </location>
</feature>
<sequence length="247" mass="28754">MNFIGNNPNMNLTQQQLDVTSKINQMLAQSSDALMCGPDCQKKRQTDKLKQQYVDAQTNIKTAPTQLKQAEKNYYTFAEGDAGYNKVLDKELTQKADKIGETMQQNFNESVNNATTLNDTYNSLYTNYQHVLELYNDYIDENDDLNRKIMKHGSDIVTTDRKTYYETQNYETLVSWYRIFRWIYFILVVVFIIAIFLADSASSLLRKIFMLILVIAYPLVITYVVTYAISVRDRIILLMPKNIYKSL</sequence>
<protein>
    <submittedName>
        <fullName evidence="2">Uncharacterized protein</fullName>
    </submittedName>
</protein>